<feature type="transmembrane region" description="Helical" evidence="13">
    <location>
        <begin position="157"/>
        <end position="175"/>
    </location>
</feature>
<dbReference type="InterPro" id="IPR014756">
    <property type="entry name" value="Ig_E-set"/>
</dbReference>
<proteinExistence type="inferred from homology"/>
<dbReference type="GO" id="GO:1990573">
    <property type="term" value="P:potassium ion import across plasma membrane"/>
    <property type="evidence" value="ECO:0007669"/>
    <property type="project" value="TreeGrafter"/>
</dbReference>
<gene>
    <name evidence="16" type="ORF">Ae201684_016184</name>
</gene>
<keyword evidence="10 11" id="KW-0407">Ion channel</keyword>
<dbReference type="GO" id="GO:0034765">
    <property type="term" value="P:regulation of monoatomic ion transmembrane transport"/>
    <property type="evidence" value="ECO:0007669"/>
    <property type="project" value="TreeGrafter"/>
</dbReference>
<keyword evidence="6 11" id="KW-0630">Potassium</keyword>
<comment type="subcellular location">
    <subcellularLocation>
        <location evidence="1 11">Membrane</location>
        <topology evidence="1 11">Multi-pass membrane protein</topology>
    </subcellularLocation>
</comment>
<keyword evidence="2 11" id="KW-0813">Transport</keyword>
<evidence type="ECO:0000256" key="7">
    <source>
        <dbReference type="ARBA" id="ARBA00022989"/>
    </source>
</evidence>
<keyword evidence="9 13" id="KW-0472">Membrane</keyword>
<protein>
    <recommendedName>
        <fullName evidence="18">Inward rectifier potassium channel C-terminal domain-containing protein</fullName>
    </recommendedName>
</protein>
<evidence type="ECO:0000256" key="8">
    <source>
        <dbReference type="ARBA" id="ARBA00023065"/>
    </source>
</evidence>
<keyword evidence="7 13" id="KW-1133">Transmembrane helix</keyword>
<evidence type="ECO:0000256" key="1">
    <source>
        <dbReference type="ARBA" id="ARBA00004141"/>
    </source>
</evidence>
<evidence type="ECO:0000256" key="2">
    <source>
        <dbReference type="ARBA" id="ARBA00022448"/>
    </source>
</evidence>
<reference evidence="16 17" key="1">
    <citation type="submission" date="2019-07" db="EMBL/GenBank/DDBJ databases">
        <title>Genomics analysis of Aphanomyces spp. identifies a new class of oomycete effector associated with host adaptation.</title>
        <authorList>
            <person name="Gaulin E."/>
        </authorList>
    </citation>
    <scope>NUCLEOTIDE SEQUENCE [LARGE SCALE GENOMIC DNA]</scope>
    <source>
        <strain evidence="16 17">ATCC 201684</strain>
    </source>
</reference>
<evidence type="ECO:0008006" key="18">
    <source>
        <dbReference type="Google" id="ProtNLM"/>
    </source>
</evidence>
<dbReference type="Pfam" id="PF01007">
    <property type="entry name" value="IRK"/>
    <property type="match status" value="1"/>
</dbReference>
<evidence type="ECO:0000256" key="6">
    <source>
        <dbReference type="ARBA" id="ARBA00022958"/>
    </source>
</evidence>
<name>A0A6G0WDW4_9STRA</name>
<dbReference type="Proteomes" id="UP000481153">
    <property type="component" value="Unassembled WGS sequence"/>
</dbReference>
<dbReference type="GO" id="GO:0005886">
    <property type="term" value="C:plasma membrane"/>
    <property type="evidence" value="ECO:0007669"/>
    <property type="project" value="TreeGrafter"/>
</dbReference>
<keyword evidence="4 11" id="KW-0812">Transmembrane</keyword>
<dbReference type="InterPro" id="IPR040445">
    <property type="entry name" value="Kir_TM"/>
</dbReference>
<accession>A0A6G0WDW4</accession>
<evidence type="ECO:0000256" key="4">
    <source>
        <dbReference type="ARBA" id="ARBA00022692"/>
    </source>
</evidence>
<evidence type="ECO:0000256" key="12">
    <source>
        <dbReference type="SAM" id="MobiDB-lite"/>
    </source>
</evidence>
<keyword evidence="8 11" id="KW-0406">Ion transport</keyword>
<keyword evidence="3 11" id="KW-0633">Potassium transport</keyword>
<evidence type="ECO:0000256" key="5">
    <source>
        <dbReference type="ARBA" id="ARBA00022882"/>
    </source>
</evidence>
<dbReference type="Gene3D" id="2.60.40.1400">
    <property type="entry name" value="G protein-activated inward rectifier potassium channel 1"/>
    <property type="match status" value="1"/>
</dbReference>
<dbReference type="EMBL" id="VJMJ01000243">
    <property type="protein sequence ID" value="KAF0725413.1"/>
    <property type="molecule type" value="Genomic_DNA"/>
</dbReference>
<evidence type="ECO:0000259" key="15">
    <source>
        <dbReference type="Pfam" id="PF17655"/>
    </source>
</evidence>
<feature type="transmembrane region" description="Helical" evidence="13">
    <location>
        <begin position="80"/>
        <end position="104"/>
    </location>
</feature>
<dbReference type="PANTHER" id="PTHR11767:SF103">
    <property type="entry name" value="POTASSIUM CHANNEL INWARDLY RECTIFYING TRANSMEMBRANE DOMAIN-CONTAINING PROTEIN"/>
    <property type="match status" value="1"/>
</dbReference>
<keyword evidence="17" id="KW-1185">Reference proteome</keyword>
<dbReference type="Pfam" id="PF17655">
    <property type="entry name" value="IRK_C"/>
    <property type="match status" value="2"/>
</dbReference>
<dbReference type="VEuPathDB" id="FungiDB:AeMF1_004281"/>
<organism evidence="16 17">
    <name type="scientific">Aphanomyces euteiches</name>
    <dbReference type="NCBI Taxonomy" id="100861"/>
    <lineage>
        <taxon>Eukaryota</taxon>
        <taxon>Sar</taxon>
        <taxon>Stramenopiles</taxon>
        <taxon>Oomycota</taxon>
        <taxon>Saprolegniomycetes</taxon>
        <taxon>Saprolegniales</taxon>
        <taxon>Verrucalvaceae</taxon>
        <taxon>Aphanomyces</taxon>
    </lineage>
</organism>
<evidence type="ECO:0000313" key="16">
    <source>
        <dbReference type="EMBL" id="KAF0725413.1"/>
    </source>
</evidence>
<dbReference type="PANTHER" id="PTHR11767">
    <property type="entry name" value="INWARD RECTIFIER POTASSIUM CHANNEL"/>
    <property type="match status" value="1"/>
</dbReference>
<dbReference type="AlphaFoldDB" id="A0A6G0WDW4"/>
<sequence>MRGKTRKDDDMLPQCLKNPLPPGKPTRFVDRKGKPVLTTKTRPNPGYMSRGVLNIERTGGNLRQIYWNDLYHTLINVKTVTLIVGVVVSYIAVTVLFAFLYLFVSWKDPECNVGIKSITEAYIFSIETIMTIGYGAPTNDIFYGGCGSMALLLTLESFSGIFINALMVGMFFIHFSRASTRAQSIVFTTNAVIRKIRGEYYFIFQVCERRKHQLVEAHVRCYAVRDEVSNDSTESALFQTHTMRLQQPDDDVGPYLLMAMPQLIVHRIDQWSPLFPPECLPASSYNATTMPAFPDPLQRAVDHDTGNRDYDSTAPLPKTPTREQIERHFRRTNMEVLVILEGEDSTTSNTAQARHSYQLGDIVWDHTFVPCVKRHPVTNGVWIDFDVFHDLVPVSSDAGAVLPSSHI</sequence>
<dbReference type="Gene3D" id="1.10.287.70">
    <property type="match status" value="1"/>
</dbReference>
<evidence type="ECO:0000256" key="11">
    <source>
        <dbReference type="RuleBase" id="RU003822"/>
    </source>
</evidence>
<evidence type="ECO:0000256" key="10">
    <source>
        <dbReference type="ARBA" id="ARBA00023303"/>
    </source>
</evidence>
<feature type="region of interest" description="Disordered" evidence="12">
    <location>
        <begin position="1"/>
        <end position="43"/>
    </location>
</feature>
<dbReference type="GO" id="GO:0005242">
    <property type="term" value="F:inward rectifier potassium channel activity"/>
    <property type="evidence" value="ECO:0007669"/>
    <property type="project" value="InterPro"/>
</dbReference>
<evidence type="ECO:0000256" key="9">
    <source>
        <dbReference type="ARBA" id="ARBA00023136"/>
    </source>
</evidence>
<keyword evidence="5 11" id="KW-0851">Voltage-gated channel</keyword>
<feature type="domain" description="Inward rectifier potassium channel C-terminal" evidence="15">
    <location>
        <begin position="320"/>
        <end position="396"/>
    </location>
</feature>
<evidence type="ECO:0000256" key="3">
    <source>
        <dbReference type="ARBA" id="ARBA00022538"/>
    </source>
</evidence>
<dbReference type="InterPro" id="IPR016449">
    <property type="entry name" value="K_chnl_inward-rec_Kir"/>
</dbReference>
<comment type="caution">
    <text evidence="16">The sequence shown here is derived from an EMBL/GenBank/DDBJ whole genome shotgun (WGS) entry which is preliminary data.</text>
</comment>
<evidence type="ECO:0000259" key="14">
    <source>
        <dbReference type="Pfam" id="PF01007"/>
    </source>
</evidence>
<comment type="similarity">
    <text evidence="11">Belongs to the inward rectifier-type potassium channel (TC 1.A.2.1) family.</text>
</comment>
<evidence type="ECO:0000313" key="17">
    <source>
        <dbReference type="Proteomes" id="UP000481153"/>
    </source>
</evidence>
<dbReference type="SUPFAM" id="SSF81324">
    <property type="entry name" value="Voltage-gated potassium channels"/>
    <property type="match status" value="1"/>
</dbReference>
<feature type="domain" description="Inward rectifier potassium channel C-terminal" evidence="15">
    <location>
        <begin position="185"/>
        <end position="275"/>
    </location>
</feature>
<dbReference type="SUPFAM" id="SSF81296">
    <property type="entry name" value="E set domains"/>
    <property type="match status" value="1"/>
</dbReference>
<evidence type="ECO:0000256" key="13">
    <source>
        <dbReference type="SAM" id="Phobius"/>
    </source>
</evidence>
<feature type="domain" description="Potassium channel inwardly rectifying transmembrane" evidence="14">
    <location>
        <begin position="63"/>
        <end position="177"/>
    </location>
</feature>
<dbReference type="InterPro" id="IPR013518">
    <property type="entry name" value="K_chnl_inward-rec_Kir_cyto"/>
</dbReference>
<dbReference type="InterPro" id="IPR041647">
    <property type="entry name" value="IRK_C"/>
</dbReference>
<dbReference type="GO" id="GO:0034702">
    <property type="term" value="C:monoatomic ion channel complex"/>
    <property type="evidence" value="ECO:0007669"/>
    <property type="project" value="UniProtKB-KW"/>
</dbReference>
<feature type="compositionally biased region" description="Basic and acidic residues" evidence="12">
    <location>
        <begin position="1"/>
        <end position="10"/>
    </location>
</feature>